<reference evidence="1 2" key="1">
    <citation type="journal article" date="2024" name="Front Chem Biol">
        <title>Unveiling the potential of Daldinia eschscholtzii MFLUCC 19-0629 through bioactivity and bioinformatics studies for enhanced sustainable agriculture production.</title>
        <authorList>
            <person name="Brooks S."/>
            <person name="Weaver J.A."/>
            <person name="Klomchit A."/>
            <person name="Alharthi S.A."/>
            <person name="Onlamun T."/>
            <person name="Nurani R."/>
            <person name="Vong T.K."/>
            <person name="Alberti F."/>
            <person name="Greco C."/>
        </authorList>
    </citation>
    <scope>NUCLEOTIDE SEQUENCE [LARGE SCALE GENOMIC DNA]</scope>
    <source>
        <strain evidence="1">MFLUCC 19-0629</strain>
    </source>
</reference>
<protein>
    <submittedName>
        <fullName evidence="1">Uncharacterized protein</fullName>
    </submittedName>
</protein>
<dbReference type="Proteomes" id="UP001369815">
    <property type="component" value="Unassembled WGS sequence"/>
</dbReference>
<name>A0AAX6M8T4_9PEZI</name>
<keyword evidence="2" id="KW-1185">Reference proteome</keyword>
<proteinExistence type="predicted"/>
<dbReference type="EMBL" id="JBANMG010000009">
    <property type="protein sequence ID" value="KAK6948864.1"/>
    <property type="molecule type" value="Genomic_DNA"/>
</dbReference>
<accession>A0AAX6M8T4</accession>
<gene>
    <name evidence="1" type="ORF">Daesc_008935</name>
</gene>
<comment type="caution">
    <text evidence="1">The sequence shown here is derived from an EMBL/GenBank/DDBJ whole genome shotgun (WGS) entry which is preliminary data.</text>
</comment>
<dbReference type="PANTHER" id="PTHR40788">
    <property type="entry name" value="CLR5 DOMAIN-CONTAINING PROTEIN-RELATED"/>
    <property type="match status" value="1"/>
</dbReference>
<evidence type="ECO:0000313" key="1">
    <source>
        <dbReference type="EMBL" id="KAK6948864.1"/>
    </source>
</evidence>
<organism evidence="1 2">
    <name type="scientific">Daldinia eschscholtzii</name>
    <dbReference type="NCBI Taxonomy" id="292717"/>
    <lineage>
        <taxon>Eukaryota</taxon>
        <taxon>Fungi</taxon>
        <taxon>Dikarya</taxon>
        <taxon>Ascomycota</taxon>
        <taxon>Pezizomycotina</taxon>
        <taxon>Sordariomycetes</taxon>
        <taxon>Xylariomycetidae</taxon>
        <taxon>Xylariales</taxon>
        <taxon>Hypoxylaceae</taxon>
        <taxon>Daldinia</taxon>
    </lineage>
</organism>
<dbReference type="AlphaFoldDB" id="A0AAX6M8T4"/>
<dbReference type="PANTHER" id="PTHR40788:SF2">
    <property type="entry name" value="CLR5 DOMAIN-CONTAINING PROTEIN"/>
    <property type="match status" value="1"/>
</dbReference>
<sequence>MARYDYSPEWEDELEGNIDFELYDGMNEEMQRIVDMVGDNATLAHDLMSQAIQNKKDQGLVHPSTYSHGMFREPVAAYQTPRKITVDEVRKYAEPIVDRIWKNFYELHQAVEHHEAYIQERWEAKSEAERRDILSRAWGSSPPMAPEHRPDLTHLKHQCTGLVCNKGNNTNASKRPYFLWHSINLEDLCKTEPLLFLLNARGRNLPSIFAFAELEPLVFGIKSGSLRVPPFLDGWNMRFMGKDGPDTYGELVSWEDDPDTRYRLQRGRDASPGEGLWILEIQDRLYQFLLETCKIILYGFDVDGEHSPTEPKPLVSIDKYKGDIATSLEFSQYKSTYHVPAKFDIRRLQSIINAKLSQAEDTLWALREDSAFFAHSLLELYSHRPEHMLDVNGNIYPSVATEDGREEVLISTVRSMLSYYIPIVETWGSVCELVNRLASLKEELLDQTRVGEAVEDDLPLDLEVAFRSLRHHLNHFLDEHLPAANRWARWSPPIQPLYRLNVPKTPDARMTVTTGSTEPNPLEAVYLWVLHMMADPRNLRDIGINSCIQEIERIAHDPEGRKFFTPFVAEQFSNVFVMAEGIRQIGLFQPWAATFETQMKDKKACEQISKEFRRTTGVLGPLYRLELPSNAGKLGAMLTRMRYPIDEPLNKTNIEAMQATEGTLDVFWDVVISQLQKAGLWTGRVRDVLNRVPKRTGPWVEPSNKASADDAVVNIPEPAQHVLGNTAGDVGSHALLNIEKQESPPFKVDERARKVFAGLFHEASAAMPRSPDEVPWDDFLYAMHHIGFEIEELGGSNWHFNPGHLLVDRGQEYARGIQFHEPGLGAKITPLMARMYGRRLARTYGWYAEMFSGTSGTEL</sequence>
<evidence type="ECO:0000313" key="2">
    <source>
        <dbReference type="Proteomes" id="UP001369815"/>
    </source>
</evidence>